<sequence>MTRAIMTLERAVSGIETKSLNASRGVRLAIGFGIVAASYAVVIIEGLHGVGFAGLS</sequence>
<proteinExistence type="predicted"/>
<keyword evidence="1" id="KW-0812">Transmembrane</keyword>
<dbReference type="RefSeq" id="WP_156529096.1">
    <property type="nucleotide sequence ID" value="NZ_FCOK02000080.1"/>
</dbReference>
<feature type="transmembrane region" description="Helical" evidence="1">
    <location>
        <begin position="28"/>
        <end position="50"/>
    </location>
</feature>
<evidence type="ECO:0000313" key="3">
    <source>
        <dbReference type="Proteomes" id="UP000054683"/>
    </source>
</evidence>
<protein>
    <submittedName>
        <fullName evidence="2">Uncharacterized protein</fullName>
    </submittedName>
</protein>
<evidence type="ECO:0000313" key="2">
    <source>
        <dbReference type="EMBL" id="SAL66838.1"/>
    </source>
</evidence>
<organism evidence="2 3">
    <name type="scientific">Caballeronia udeis</name>
    <dbReference type="NCBI Taxonomy" id="1232866"/>
    <lineage>
        <taxon>Bacteria</taxon>
        <taxon>Pseudomonadati</taxon>
        <taxon>Pseudomonadota</taxon>
        <taxon>Betaproteobacteria</taxon>
        <taxon>Burkholderiales</taxon>
        <taxon>Burkholderiaceae</taxon>
        <taxon>Caballeronia</taxon>
    </lineage>
</organism>
<name>A0A158JD96_9BURK</name>
<reference evidence="2 3" key="1">
    <citation type="submission" date="2016-01" db="EMBL/GenBank/DDBJ databases">
        <authorList>
            <person name="Oliw E.H."/>
        </authorList>
    </citation>
    <scope>NUCLEOTIDE SEQUENCE [LARGE SCALE GENOMIC DNA]</scope>
    <source>
        <strain evidence="2">LMG 27134</strain>
    </source>
</reference>
<dbReference type="OrthoDB" id="9030683at2"/>
<gene>
    <name evidence="2" type="ORF">AWB69_07572</name>
</gene>
<dbReference type="Proteomes" id="UP000054683">
    <property type="component" value="Unassembled WGS sequence"/>
</dbReference>
<dbReference type="EMBL" id="FCOK02000080">
    <property type="protein sequence ID" value="SAL66838.1"/>
    <property type="molecule type" value="Genomic_DNA"/>
</dbReference>
<evidence type="ECO:0000256" key="1">
    <source>
        <dbReference type="SAM" id="Phobius"/>
    </source>
</evidence>
<keyword evidence="1" id="KW-1133">Transmembrane helix</keyword>
<accession>A0A158JD96</accession>
<keyword evidence="1" id="KW-0472">Membrane</keyword>
<dbReference type="AlphaFoldDB" id="A0A158JD96"/>